<keyword evidence="2" id="KW-1185">Reference proteome</keyword>
<dbReference type="HOGENOM" id="CLU_3407191_0_0_1"/>
<name>V9FFJ5_PHYNI</name>
<comment type="caution">
    <text evidence="1">The sequence shown here is derived from an EMBL/GenBank/DDBJ whole genome shotgun (WGS) entry which is preliminary data.</text>
</comment>
<proteinExistence type="predicted"/>
<accession>V9FFJ5</accession>
<dbReference type="Proteomes" id="UP000018721">
    <property type="component" value="Unassembled WGS sequence"/>
</dbReference>
<reference evidence="1 2" key="1">
    <citation type="submission" date="2013-11" db="EMBL/GenBank/DDBJ databases">
        <title>The Genome Sequence of Phytophthora parasitica P1569.</title>
        <authorList>
            <consortium name="The Broad Institute Genomics Platform"/>
            <person name="Russ C."/>
            <person name="Tyler B."/>
            <person name="Panabieres F."/>
            <person name="Shan W."/>
            <person name="Tripathy S."/>
            <person name="Grunwald N."/>
            <person name="Machado M."/>
            <person name="Johnson C.S."/>
            <person name="Arredondo F."/>
            <person name="Hong C."/>
            <person name="Coffey M."/>
            <person name="Young S.K."/>
            <person name="Zeng Q."/>
            <person name="Gargeya S."/>
            <person name="Fitzgerald M."/>
            <person name="Abouelleil A."/>
            <person name="Alvarado L."/>
            <person name="Chapman S.B."/>
            <person name="Gainer-Dewar J."/>
            <person name="Goldberg J."/>
            <person name="Griggs A."/>
            <person name="Gujja S."/>
            <person name="Hansen M."/>
            <person name="Howarth C."/>
            <person name="Imamovic A."/>
            <person name="Ireland A."/>
            <person name="Larimer J."/>
            <person name="McCowan C."/>
            <person name="Murphy C."/>
            <person name="Pearson M."/>
            <person name="Poon T.W."/>
            <person name="Priest M."/>
            <person name="Roberts A."/>
            <person name="Saif S."/>
            <person name="Shea T."/>
            <person name="Sykes S."/>
            <person name="Wortman J."/>
            <person name="Nusbaum C."/>
            <person name="Birren B."/>
        </authorList>
    </citation>
    <scope>NUCLEOTIDE SEQUENCE [LARGE SCALE GENOMIC DNA]</scope>
    <source>
        <strain evidence="1 2">P1569</strain>
    </source>
</reference>
<sequence length="30" mass="3588">MEELTIFQALHYDQLAVMQHRMDVLEKNLA</sequence>
<evidence type="ECO:0000313" key="1">
    <source>
        <dbReference type="EMBL" id="ETI49846.1"/>
    </source>
</evidence>
<protein>
    <submittedName>
        <fullName evidence="1">Uncharacterized protein</fullName>
    </submittedName>
</protein>
<evidence type="ECO:0000313" key="2">
    <source>
        <dbReference type="Proteomes" id="UP000018721"/>
    </source>
</evidence>
<dbReference type="EMBL" id="ANIZ01001092">
    <property type="protein sequence ID" value="ETI49846.1"/>
    <property type="molecule type" value="Genomic_DNA"/>
</dbReference>
<dbReference type="AlphaFoldDB" id="V9FFJ5"/>
<gene>
    <name evidence="1" type="ORF">F443_06584</name>
</gene>
<organism evidence="1 2">
    <name type="scientific">Phytophthora nicotianae P1569</name>
    <dbReference type="NCBI Taxonomy" id="1317065"/>
    <lineage>
        <taxon>Eukaryota</taxon>
        <taxon>Sar</taxon>
        <taxon>Stramenopiles</taxon>
        <taxon>Oomycota</taxon>
        <taxon>Peronosporomycetes</taxon>
        <taxon>Peronosporales</taxon>
        <taxon>Peronosporaceae</taxon>
        <taxon>Phytophthora</taxon>
    </lineage>
</organism>